<sequence>MRFKETSEPWKFPVYGPEKPAGYDETHRILPLEDVSRPSVYGLGPNGRIIRTDRNNILNKGLTSPLGIFSSLASPAVSPTIGGFGMAAANALNSIGKTLQTKLSLAIENKTTLIVDGRTLANIVKKYMRDDLVRYGNASGNVARVNIV</sequence>
<dbReference type="AlphaFoldDB" id="A0A150IRI7"/>
<evidence type="ECO:0000313" key="2">
    <source>
        <dbReference type="Proteomes" id="UP000075398"/>
    </source>
</evidence>
<gene>
    <name evidence="1" type="ORF">AMQ22_01951</name>
</gene>
<accession>A0A150IRI7</accession>
<reference evidence="1 2" key="1">
    <citation type="journal article" date="2016" name="ISME J.">
        <title>Chasing the elusive Euryarchaeota class WSA2: genomes reveal a uniquely fastidious methyl-reducing methanogen.</title>
        <authorList>
            <person name="Nobu M.K."/>
            <person name="Narihiro T."/>
            <person name="Kuroda K."/>
            <person name="Mei R."/>
            <person name="Liu W.T."/>
        </authorList>
    </citation>
    <scope>NUCLEOTIDE SEQUENCE [LARGE SCALE GENOMIC DNA]</scope>
    <source>
        <strain evidence="1">U1lsi0528_Bin055</strain>
    </source>
</reference>
<dbReference type="EMBL" id="LNGC01000147">
    <property type="protein sequence ID" value="KYC47590.1"/>
    <property type="molecule type" value="Genomic_DNA"/>
</dbReference>
<comment type="caution">
    <text evidence="1">The sequence shown here is derived from an EMBL/GenBank/DDBJ whole genome shotgun (WGS) entry which is preliminary data.</text>
</comment>
<proteinExistence type="predicted"/>
<protein>
    <submittedName>
        <fullName evidence="1">Uncharacterized protein</fullName>
    </submittedName>
</protein>
<organism evidence="1 2">
    <name type="scientific">Candidatus Methanofastidiosum methylothiophilum</name>
    <dbReference type="NCBI Taxonomy" id="1705564"/>
    <lineage>
        <taxon>Archaea</taxon>
        <taxon>Methanobacteriati</taxon>
        <taxon>Methanobacteriota</taxon>
        <taxon>Stenosarchaea group</taxon>
        <taxon>Candidatus Methanofastidiosia</taxon>
        <taxon>Candidatus Methanofastidiosales</taxon>
        <taxon>Candidatus Methanofastidiosaceae</taxon>
        <taxon>Candidatus Methanofastidiosum</taxon>
    </lineage>
</organism>
<evidence type="ECO:0000313" key="1">
    <source>
        <dbReference type="EMBL" id="KYC47590.1"/>
    </source>
</evidence>
<dbReference type="Proteomes" id="UP000075398">
    <property type="component" value="Unassembled WGS sequence"/>
</dbReference>
<name>A0A150IRI7_9EURY</name>